<sequence>LAQRCSNTLRERQNFCVLDSNDEANFVGSPPSCSHGPCLLFGRRSDSGDLVESFFGCAVYRSDRGCNFRMPLKGQPQHNSDSIKKSGIDFSNTKQRVSASPVHKHRLLSESHSRESTSEFSSIDDEKKTSIVNKPKFIYGIIRKHVNQLIAIGVPLYYCGYCNDAVRIPHKHPVVGPLRRHHFRKPSGLLKAITEDDGEAVSTSVVQCISIFCHASK</sequence>
<feature type="region of interest" description="Disordered" evidence="1">
    <location>
        <begin position="71"/>
        <end position="113"/>
    </location>
</feature>
<dbReference type="PANTHER" id="PTHR13493:SF3">
    <property type="entry name" value="RRNA N6-ADENOSINE-METHYLTRANSFERASE ZCCHC4"/>
    <property type="match status" value="1"/>
</dbReference>
<organism evidence="2">
    <name type="scientific">Anisakis simplex</name>
    <name type="common">Herring worm</name>
    <dbReference type="NCBI Taxonomy" id="6269"/>
    <lineage>
        <taxon>Eukaryota</taxon>
        <taxon>Metazoa</taxon>
        <taxon>Ecdysozoa</taxon>
        <taxon>Nematoda</taxon>
        <taxon>Chromadorea</taxon>
        <taxon>Rhabditida</taxon>
        <taxon>Spirurina</taxon>
        <taxon>Ascaridomorpha</taxon>
        <taxon>Ascaridoidea</taxon>
        <taxon>Anisakidae</taxon>
        <taxon>Anisakis</taxon>
        <taxon>Anisakis simplex complex</taxon>
    </lineage>
</organism>
<protein>
    <submittedName>
        <fullName evidence="2">C2H2-type domain-containing protein</fullName>
    </submittedName>
</protein>
<dbReference type="GO" id="GO:0005737">
    <property type="term" value="C:cytoplasm"/>
    <property type="evidence" value="ECO:0007669"/>
    <property type="project" value="TreeGrafter"/>
</dbReference>
<dbReference type="AlphaFoldDB" id="A0A0M3J7R8"/>
<accession>A0A0M3J7R8</accession>
<evidence type="ECO:0000256" key="1">
    <source>
        <dbReference type="SAM" id="MobiDB-lite"/>
    </source>
</evidence>
<proteinExistence type="predicted"/>
<dbReference type="WBParaSite" id="ASIM_0000361601-mRNA-1">
    <property type="protein sequence ID" value="ASIM_0000361601-mRNA-1"/>
    <property type="gene ID" value="ASIM_0000361601"/>
</dbReference>
<dbReference type="GO" id="GO:0008988">
    <property type="term" value="F:rRNA (adenine-N6-)-methyltransferase activity"/>
    <property type="evidence" value="ECO:0007669"/>
    <property type="project" value="InterPro"/>
</dbReference>
<dbReference type="PANTHER" id="PTHR13493">
    <property type="entry name" value="ZINC FINGER CCHC DOMAIN-CONTAINING"/>
    <property type="match status" value="1"/>
</dbReference>
<reference evidence="2" key="1">
    <citation type="submission" date="2017-02" db="UniProtKB">
        <authorList>
            <consortium name="WormBaseParasite"/>
        </authorList>
    </citation>
    <scope>IDENTIFICATION</scope>
</reference>
<dbReference type="GO" id="GO:0005730">
    <property type="term" value="C:nucleolus"/>
    <property type="evidence" value="ECO:0007669"/>
    <property type="project" value="TreeGrafter"/>
</dbReference>
<evidence type="ECO:0000313" key="2">
    <source>
        <dbReference type="WBParaSite" id="ASIM_0000361601-mRNA-1"/>
    </source>
</evidence>
<name>A0A0M3J7R8_ANISI</name>
<dbReference type="InterPro" id="IPR039846">
    <property type="entry name" value="ZCCHC4"/>
</dbReference>
<feature type="compositionally biased region" description="Polar residues" evidence="1">
    <location>
        <begin position="89"/>
        <end position="98"/>
    </location>
</feature>